<comment type="similarity">
    <text evidence="3 11">Belongs to the glycosyltransferase 7 family.</text>
</comment>
<dbReference type="EMBL" id="JAEAOA010000613">
    <property type="protein sequence ID" value="KAK3595595.1"/>
    <property type="molecule type" value="Genomic_DNA"/>
</dbReference>
<dbReference type="InterPro" id="IPR027791">
    <property type="entry name" value="Galactosyl_T_C"/>
</dbReference>
<sequence>MELVSWSINLCSIKKLSIAFLILICTVVAVFSMVLWTLGNVDHNVYFDESLSRLFRYGRDTFNNSSQIIYSVNSDKDDLADLVARGKTYQNRTSLKPCPETPPGLIGKLKIRTKNIVESVTNDDSLRRVVYGGMYIPDNCVSRERTAIIIPYRDREDHLDILTRHLHNILQRQQLEYRIFVIEMALPTQFNRGILANIGFLIAKETGDFSCFIIHDVDALMMNDKNLYRCGRQPRHLVTGITKFRTENNEYGLPYDSYMSGVIALTDSQYTLANGFSNVFFGWGGEDDDFNIRVKKAHMKFVRPEKHIGIYMGIPHEADSTNPKNPARFGILDVSATRQAIEGVNSFYNNQLKIKFKRYAVEYRRYYTWILVGVNEAAITKQFEKYLGEPFAV</sequence>
<keyword evidence="10 11" id="KW-0325">Glycoprotein</keyword>
<reference evidence="14" key="2">
    <citation type="journal article" date="2021" name="Genome Biol. Evol.">
        <title>Developing a high-quality reference genome for a parasitic bivalve with doubly uniparental inheritance (Bivalvia: Unionida).</title>
        <authorList>
            <person name="Smith C.H."/>
        </authorList>
    </citation>
    <scope>NUCLEOTIDE SEQUENCE</scope>
    <source>
        <strain evidence="14">CHS0354</strain>
        <tissue evidence="14">Mantle</tissue>
    </source>
</reference>
<evidence type="ECO:0000256" key="10">
    <source>
        <dbReference type="ARBA" id="ARBA00023180"/>
    </source>
</evidence>
<keyword evidence="15" id="KW-1185">Reference proteome</keyword>
<evidence type="ECO:0000256" key="2">
    <source>
        <dbReference type="ARBA" id="ARBA00004922"/>
    </source>
</evidence>
<dbReference type="InterPro" id="IPR003859">
    <property type="entry name" value="Galactosyl_T"/>
</dbReference>
<dbReference type="InterPro" id="IPR027995">
    <property type="entry name" value="Galactosyl_T_N"/>
</dbReference>
<dbReference type="Proteomes" id="UP001195483">
    <property type="component" value="Unassembled WGS sequence"/>
</dbReference>
<keyword evidence="6 11" id="KW-0812">Transmembrane</keyword>
<dbReference type="Pfam" id="PF02709">
    <property type="entry name" value="Glyco_transf_7C"/>
    <property type="match status" value="1"/>
</dbReference>
<dbReference type="SUPFAM" id="SSF53448">
    <property type="entry name" value="Nucleotide-diphospho-sugar transferases"/>
    <property type="match status" value="1"/>
</dbReference>
<protein>
    <recommendedName>
        <fullName evidence="11">Beta-1,4-galactosyltransferase</fullName>
        <ecNumber evidence="11">2.4.1.-</ecNumber>
    </recommendedName>
</protein>
<evidence type="ECO:0000256" key="7">
    <source>
        <dbReference type="ARBA" id="ARBA00022968"/>
    </source>
</evidence>
<evidence type="ECO:0000259" key="13">
    <source>
        <dbReference type="Pfam" id="PF13733"/>
    </source>
</evidence>
<proteinExistence type="inferred from homology"/>
<comment type="subcellular location">
    <subcellularLocation>
        <location evidence="1">Membrane</location>
        <topology evidence="1">Single-pass type II membrane protein</topology>
    </subcellularLocation>
</comment>
<reference evidence="14" key="1">
    <citation type="journal article" date="2021" name="Genome Biol. Evol.">
        <title>A High-Quality Reference Genome for a Parasitic Bivalve with Doubly Uniparental Inheritance (Bivalvia: Unionida).</title>
        <authorList>
            <person name="Smith C.H."/>
        </authorList>
    </citation>
    <scope>NUCLEOTIDE SEQUENCE</scope>
    <source>
        <strain evidence="14">CHS0354</strain>
    </source>
</reference>
<dbReference type="GO" id="GO:0005794">
    <property type="term" value="C:Golgi apparatus"/>
    <property type="evidence" value="ECO:0007669"/>
    <property type="project" value="TreeGrafter"/>
</dbReference>
<dbReference type="InterPro" id="IPR029044">
    <property type="entry name" value="Nucleotide-diphossugar_trans"/>
</dbReference>
<feature type="domain" description="Galactosyltransferase N-terminal" evidence="13">
    <location>
        <begin position="98"/>
        <end position="230"/>
    </location>
</feature>
<keyword evidence="5 11" id="KW-0808">Transferase</keyword>
<evidence type="ECO:0000256" key="5">
    <source>
        <dbReference type="ARBA" id="ARBA00022679"/>
    </source>
</evidence>
<dbReference type="Gene3D" id="3.90.550.10">
    <property type="entry name" value="Spore Coat Polysaccharide Biosynthesis Protein SpsA, Chain A"/>
    <property type="match status" value="1"/>
</dbReference>
<evidence type="ECO:0000256" key="8">
    <source>
        <dbReference type="ARBA" id="ARBA00022989"/>
    </source>
</evidence>
<dbReference type="EC" id="2.4.1.-" evidence="11"/>
<dbReference type="GO" id="GO:0006688">
    <property type="term" value="P:glycosphingolipid biosynthetic process"/>
    <property type="evidence" value="ECO:0007669"/>
    <property type="project" value="TreeGrafter"/>
</dbReference>
<evidence type="ECO:0000256" key="3">
    <source>
        <dbReference type="ARBA" id="ARBA00005735"/>
    </source>
</evidence>
<dbReference type="GO" id="GO:0033842">
    <property type="term" value="F:N-acetyl-beta-glucosaminyl-derivative 4-beta-N-acetylgalactosaminyltransferase activity"/>
    <property type="evidence" value="ECO:0007669"/>
    <property type="project" value="TreeGrafter"/>
</dbReference>
<name>A0AAE0SP86_9BIVA</name>
<dbReference type="PANTHER" id="PTHR19300:SF57">
    <property type="entry name" value="BETA-1,4-N-ACETYLGALACTOSAMINYLTRANSFERASE"/>
    <property type="match status" value="1"/>
</dbReference>
<comment type="pathway">
    <text evidence="2 11">Protein modification; protein glycosylation.</text>
</comment>
<evidence type="ECO:0000256" key="6">
    <source>
        <dbReference type="ARBA" id="ARBA00022692"/>
    </source>
</evidence>
<evidence type="ECO:0000256" key="4">
    <source>
        <dbReference type="ARBA" id="ARBA00022676"/>
    </source>
</evidence>
<dbReference type="AlphaFoldDB" id="A0AAE0SP86"/>
<comment type="caution">
    <text evidence="14">The sequence shown here is derived from an EMBL/GenBank/DDBJ whole genome shotgun (WGS) entry which is preliminary data.</text>
</comment>
<evidence type="ECO:0000313" key="15">
    <source>
        <dbReference type="Proteomes" id="UP001195483"/>
    </source>
</evidence>
<dbReference type="Pfam" id="PF13733">
    <property type="entry name" value="Glyco_transf_7N"/>
    <property type="match status" value="1"/>
</dbReference>
<accession>A0AAE0SP86</accession>
<dbReference type="PANTHER" id="PTHR19300">
    <property type="entry name" value="BETA-1,4-GALACTOSYLTRANSFERASE"/>
    <property type="match status" value="1"/>
</dbReference>
<feature type="transmembrane region" description="Helical" evidence="11">
    <location>
        <begin position="16"/>
        <end position="38"/>
    </location>
</feature>
<evidence type="ECO:0000256" key="1">
    <source>
        <dbReference type="ARBA" id="ARBA00004606"/>
    </source>
</evidence>
<evidence type="ECO:0000259" key="12">
    <source>
        <dbReference type="Pfam" id="PF02709"/>
    </source>
</evidence>
<gene>
    <name evidence="14" type="ORF">CHS0354_009551</name>
</gene>
<comment type="function">
    <text evidence="11">Catalyses the transfer of galactose onto proteins or lipids.</text>
</comment>
<keyword evidence="4 11" id="KW-0328">Glycosyltransferase</keyword>
<reference evidence="14" key="3">
    <citation type="submission" date="2023-05" db="EMBL/GenBank/DDBJ databases">
        <authorList>
            <person name="Smith C.H."/>
        </authorList>
    </citation>
    <scope>NUCLEOTIDE SEQUENCE</scope>
    <source>
        <strain evidence="14">CHS0354</strain>
        <tissue evidence="14">Mantle</tissue>
    </source>
</reference>
<keyword evidence="7 11" id="KW-0735">Signal-anchor</keyword>
<evidence type="ECO:0000256" key="11">
    <source>
        <dbReference type="RuleBase" id="RU368121"/>
    </source>
</evidence>
<dbReference type="GO" id="GO:0016020">
    <property type="term" value="C:membrane"/>
    <property type="evidence" value="ECO:0007669"/>
    <property type="project" value="UniProtKB-SubCell"/>
</dbReference>
<keyword evidence="9 11" id="KW-0472">Membrane</keyword>
<evidence type="ECO:0000313" key="14">
    <source>
        <dbReference type="EMBL" id="KAK3595595.1"/>
    </source>
</evidence>
<organism evidence="14 15">
    <name type="scientific">Potamilus streckersoni</name>
    <dbReference type="NCBI Taxonomy" id="2493646"/>
    <lineage>
        <taxon>Eukaryota</taxon>
        <taxon>Metazoa</taxon>
        <taxon>Spiralia</taxon>
        <taxon>Lophotrochozoa</taxon>
        <taxon>Mollusca</taxon>
        <taxon>Bivalvia</taxon>
        <taxon>Autobranchia</taxon>
        <taxon>Heteroconchia</taxon>
        <taxon>Palaeoheterodonta</taxon>
        <taxon>Unionida</taxon>
        <taxon>Unionoidea</taxon>
        <taxon>Unionidae</taxon>
        <taxon>Ambleminae</taxon>
        <taxon>Lampsilini</taxon>
        <taxon>Potamilus</taxon>
    </lineage>
</organism>
<feature type="domain" description="Galactosyltransferase C-terminal" evidence="12">
    <location>
        <begin position="247"/>
        <end position="317"/>
    </location>
</feature>
<dbReference type="PRINTS" id="PR02050">
    <property type="entry name" value="B14GALTRFASE"/>
</dbReference>
<dbReference type="GO" id="GO:0005975">
    <property type="term" value="P:carbohydrate metabolic process"/>
    <property type="evidence" value="ECO:0007669"/>
    <property type="project" value="InterPro"/>
</dbReference>
<evidence type="ECO:0000256" key="9">
    <source>
        <dbReference type="ARBA" id="ARBA00023136"/>
    </source>
</evidence>
<dbReference type="GO" id="GO:0008378">
    <property type="term" value="F:galactosyltransferase activity"/>
    <property type="evidence" value="ECO:0007669"/>
    <property type="project" value="TreeGrafter"/>
</dbReference>
<keyword evidence="8 11" id="KW-1133">Transmembrane helix</keyword>